<sequence length="42" mass="4535">MDMMTLQVKMFVAKKRGSAVASGTPRAGIRKSVLATLIERQG</sequence>
<comment type="caution">
    <text evidence="1">The sequence shown here is derived from an EMBL/GenBank/DDBJ whole genome shotgun (WGS) entry which is preliminary data.</text>
</comment>
<dbReference type="Proteomes" id="UP000592820">
    <property type="component" value="Unassembled WGS sequence"/>
</dbReference>
<dbReference type="RefSeq" id="WP_255215254.1">
    <property type="nucleotide sequence ID" value="NZ_JACHDE010000007.1"/>
</dbReference>
<organism evidence="1 2">
    <name type="scientific">Paraburkholderia youngii</name>
    <dbReference type="NCBI Taxonomy" id="2782701"/>
    <lineage>
        <taxon>Bacteria</taxon>
        <taxon>Pseudomonadati</taxon>
        <taxon>Pseudomonadota</taxon>
        <taxon>Betaproteobacteria</taxon>
        <taxon>Burkholderiales</taxon>
        <taxon>Burkholderiaceae</taxon>
        <taxon>Paraburkholderia</taxon>
    </lineage>
</organism>
<evidence type="ECO:0000313" key="2">
    <source>
        <dbReference type="Proteomes" id="UP000592820"/>
    </source>
</evidence>
<proteinExistence type="predicted"/>
<protein>
    <submittedName>
        <fullName evidence="1">Uncharacterized protein</fullName>
    </submittedName>
</protein>
<name>A0A7W8P3G6_9BURK</name>
<dbReference type="EMBL" id="JACHDE010000007">
    <property type="protein sequence ID" value="MBB5402211.1"/>
    <property type="molecule type" value="Genomic_DNA"/>
</dbReference>
<dbReference type="AlphaFoldDB" id="A0A7W8P3G6"/>
<gene>
    <name evidence="1" type="ORF">HDG41_004297</name>
</gene>
<evidence type="ECO:0000313" key="1">
    <source>
        <dbReference type="EMBL" id="MBB5402211.1"/>
    </source>
</evidence>
<accession>A0A7W8P3G6</accession>
<reference evidence="1 2" key="1">
    <citation type="submission" date="2020-08" db="EMBL/GenBank/DDBJ databases">
        <title>Genomic Encyclopedia of Type Strains, Phase IV (KMG-V): Genome sequencing to study the core and pangenomes of soil and plant-associated prokaryotes.</title>
        <authorList>
            <person name="Whitman W."/>
        </authorList>
    </citation>
    <scope>NUCLEOTIDE SEQUENCE [LARGE SCALE GENOMIC DNA]</scope>
    <source>
        <strain evidence="1 2">JPY162</strain>
    </source>
</reference>